<reference evidence="2 3" key="1">
    <citation type="submission" date="2021-01" db="EMBL/GenBank/DDBJ databases">
        <title>Whole genome shotgun sequence of Catellatospora citrea NBRC 14495.</title>
        <authorList>
            <person name="Komaki H."/>
            <person name="Tamura T."/>
        </authorList>
    </citation>
    <scope>NUCLEOTIDE SEQUENCE [LARGE SCALE GENOMIC DNA]</scope>
    <source>
        <strain evidence="2 3">NBRC 14495</strain>
    </source>
</reference>
<evidence type="ECO:0008006" key="4">
    <source>
        <dbReference type="Google" id="ProtNLM"/>
    </source>
</evidence>
<comment type="caution">
    <text evidence="2">The sequence shown here is derived from an EMBL/GenBank/DDBJ whole genome shotgun (WGS) entry which is preliminary data.</text>
</comment>
<name>A0A8J3KS90_9ACTN</name>
<accession>A0A8J3KS90</accession>
<protein>
    <recommendedName>
        <fullName evidence="4">Cell wall-associated NlpC family hydrolase</fullName>
    </recommendedName>
</protein>
<evidence type="ECO:0000313" key="2">
    <source>
        <dbReference type="EMBL" id="GIG00360.1"/>
    </source>
</evidence>
<feature type="compositionally biased region" description="Low complexity" evidence="1">
    <location>
        <begin position="508"/>
        <end position="525"/>
    </location>
</feature>
<evidence type="ECO:0000256" key="1">
    <source>
        <dbReference type="SAM" id="MobiDB-lite"/>
    </source>
</evidence>
<dbReference type="Gene3D" id="3.90.1720.10">
    <property type="entry name" value="endopeptidase domain like (from Nostoc punctiforme)"/>
    <property type="match status" value="1"/>
</dbReference>
<feature type="compositionally biased region" description="Pro residues" evidence="1">
    <location>
        <begin position="526"/>
        <end position="539"/>
    </location>
</feature>
<gene>
    <name evidence="2" type="ORF">Cci01nite_54530</name>
</gene>
<feature type="region of interest" description="Disordered" evidence="1">
    <location>
        <begin position="471"/>
        <end position="591"/>
    </location>
</feature>
<sequence length="591" mass="62003">MRQCGSCEEHGDVLTRRTLPGGRDRGPLRRAAAGLLAVAAALALAAPAAGVPDGADDPDVLRPQGVDAQGLPLQPDGLAAPSRGLGRPITRMQILARAAIWADAQVGYSQLKFRKGWRTDCSGYVSMAWELGRNHWTGDLHQVGERVDFDEMRPGDMLLYHNRARPKDGSHVVLFERWVDEPGGDFVMYEQTPPSVKHRTWSDSGYSIKRYKSYRYRNVIENEAVWYPVAGDWDGDGRVTAGTAVPEGDAWRWRLSDDPRGASTDADFLFGDVRKLPIVGDWDGDGRWTPGTVDLTGDHHDWYLSNSLRGGEPDVRVGYGDVEKAPVVGDWDGDGTYTPGVVDAEGDVRDWYLTNSLTGGDHDLHVGFGDVDAAPVVGDWNGDRVSTPGVVDTEGEHRDWELTNSLDDPATDAEVSFGDMAQLPVTGDWDGDGVVTPGVADPGAGHEWRLSNALASGIADTVFVYAGSPAAPGPSPSASPSLLPRPRPSASLSPAAPVPGTPSPGTPSPGTASTGPVVPGVDLPGTPLPTGPVPSPTPTPGASVNPGGPSAAPGADVPPPGGSSPTPSAGAAAEFAPPPGVPPLDQPTVLH</sequence>
<feature type="compositionally biased region" description="Pro residues" evidence="1">
    <location>
        <begin position="576"/>
        <end position="585"/>
    </location>
</feature>
<feature type="compositionally biased region" description="Low complexity" evidence="1">
    <location>
        <begin position="540"/>
        <end position="555"/>
    </location>
</feature>
<dbReference type="InterPro" id="IPR038765">
    <property type="entry name" value="Papain-like_cys_pep_sf"/>
</dbReference>
<organism evidence="2 3">
    <name type="scientific">Catellatospora citrea</name>
    <dbReference type="NCBI Taxonomy" id="53366"/>
    <lineage>
        <taxon>Bacteria</taxon>
        <taxon>Bacillati</taxon>
        <taxon>Actinomycetota</taxon>
        <taxon>Actinomycetes</taxon>
        <taxon>Micromonosporales</taxon>
        <taxon>Micromonosporaceae</taxon>
        <taxon>Catellatospora</taxon>
    </lineage>
</organism>
<dbReference type="SUPFAM" id="SSF54001">
    <property type="entry name" value="Cysteine proteinases"/>
    <property type="match status" value="1"/>
</dbReference>
<dbReference type="Proteomes" id="UP000659904">
    <property type="component" value="Unassembled WGS sequence"/>
</dbReference>
<dbReference type="RefSeq" id="WP_203832116.1">
    <property type="nucleotide sequence ID" value="NZ_BONH01000028.1"/>
</dbReference>
<dbReference type="AlphaFoldDB" id="A0A8J3KS90"/>
<proteinExistence type="predicted"/>
<feature type="compositionally biased region" description="Pro residues" evidence="1">
    <location>
        <begin position="471"/>
        <end position="487"/>
    </location>
</feature>
<keyword evidence="3" id="KW-1185">Reference proteome</keyword>
<feature type="compositionally biased region" description="Low complexity" evidence="1">
    <location>
        <begin position="563"/>
        <end position="575"/>
    </location>
</feature>
<feature type="compositionally biased region" description="Pro residues" evidence="1">
    <location>
        <begin position="496"/>
        <end position="507"/>
    </location>
</feature>
<evidence type="ECO:0000313" key="3">
    <source>
        <dbReference type="Proteomes" id="UP000659904"/>
    </source>
</evidence>
<dbReference type="EMBL" id="BONH01000028">
    <property type="protein sequence ID" value="GIG00360.1"/>
    <property type="molecule type" value="Genomic_DNA"/>
</dbReference>
<feature type="region of interest" description="Disordered" evidence="1">
    <location>
        <begin position="54"/>
        <end position="82"/>
    </location>
</feature>